<dbReference type="EMBL" id="QPJJ01000007">
    <property type="protein sequence ID" value="RCW69631.1"/>
    <property type="molecule type" value="Genomic_DNA"/>
</dbReference>
<reference evidence="1 2" key="1">
    <citation type="submission" date="2018-07" db="EMBL/GenBank/DDBJ databases">
        <title>Genomic Encyclopedia of Type Strains, Phase IV (KMG-IV): sequencing the most valuable type-strain genomes for metagenomic binning, comparative biology and taxonomic classification.</title>
        <authorList>
            <person name="Goeker M."/>
        </authorList>
    </citation>
    <scope>NUCLEOTIDE SEQUENCE [LARGE SCALE GENOMIC DNA]</scope>
    <source>
        <strain evidence="1 2">DSM 27696</strain>
    </source>
</reference>
<evidence type="ECO:0000313" key="1">
    <source>
        <dbReference type="EMBL" id="RCW69631.1"/>
    </source>
</evidence>
<organism evidence="1 2">
    <name type="scientific">Saliterribacillus persicus</name>
    <dbReference type="NCBI Taxonomy" id="930114"/>
    <lineage>
        <taxon>Bacteria</taxon>
        <taxon>Bacillati</taxon>
        <taxon>Bacillota</taxon>
        <taxon>Bacilli</taxon>
        <taxon>Bacillales</taxon>
        <taxon>Bacillaceae</taxon>
        <taxon>Saliterribacillus</taxon>
    </lineage>
</organism>
<protein>
    <recommendedName>
        <fullName evidence="3">Antigen I/II N-terminal domain-containing protein</fullName>
    </recommendedName>
</protein>
<evidence type="ECO:0008006" key="3">
    <source>
        <dbReference type="Google" id="ProtNLM"/>
    </source>
</evidence>
<sequence length="201" mass="21750">MKKEALPMKKLVVVGLSVLTLVGCGMGDSNSSSETIEKIEAKVASENLDSGETTLTIPAEIAAVIGQDMKEPQAQAKAEGLKEVVENKDGSLTYTMSKTQVDELKKGITSQMDRALQALKDKEVYPSVQDISMNDSFSELIVKVDATKFEGSLAEFTIKSIGMQGLLPQVIEEKEAKMTLTIEDAKTGEVIESIQYPEDAE</sequence>
<accession>A0A368XNR2</accession>
<keyword evidence="2" id="KW-1185">Reference proteome</keyword>
<gene>
    <name evidence="1" type="ORF">DFR57_10719</name>
</gene>
<dbReference type="AlphaFoldDB" id="A0A368XNR2"/>
<name>A0A368XNR2_9BACI</name>
<proteinExistence type="predicted"/>
<dbReference type="PROSITE" id="PS51257">
    <property type="entry name" value="PROKAR_LIPOPROTEIN"/>
    <property type="match status" value="1"/>
</dbReference>
<evidence type="ECO:0000313" key="2">
    <source>
        <dbReference type="Proteomes" id="UP000252585"/>
    </source>
</evidence>
<comment type="caution">
    <text evidence="1">The sequence shown here is derived from an EMBL/GenBank/DDBJ whole genome shotgun (WGS) entry which is preliminary data.</text>
</comment>
<dbReference type="Proteomes" id="UP000252585">
    <property type="component" value="Unassembled WGS sequence"/>
</dbReference>